<dbReference type="GO" id="GO:0006367">
    <property type="term" value="P:transcription initiation at RNA polymerase II promoter"/>
    <property type="evidence" value="ECO:0007669"/>
    <property type="project" value="InterPro"/>
</dbReference>
<evidence type="ECO:0000256" key="4">
    <source>
        <dbReference type="ARBA" id="ARBA00023242"/>
    </source>
</evidence>
<dbReference type="CDD" id="cd07976">
    <property type="entry name" value="TFIIA_alpha_beta_like"/>
    <property type="match status" value="1"/>
</dbReference>
<dbReference type="SUPFAM" id="SSF50784">
    <property type="entry name" value="Transcription factor IIA (TFIIA), beta-barrel domain"/>
    <property type="match status" value="1"/>
</dbReference>
<evidence type="ECO:0000256" key="5">
    <source>
        <dbReference type="SAM" id="MobiDB-lite"/>
    </source>
</evidence>
<reference evidence="7" key="2">
    <citation type="journal article" date="2014" name="Genetics">
        <title>Maintaining two mating types: Structure of the mating type locus and its role in heterokaryosis in Podospora anserina.</title>
        <authorList>
            <person name="Grognet P."/>
            <person name="Bidard F."/>
            <person name="Kuchly C."/>
            <person name="Tong L.C.H."/>
            <person name="Coppin E."/>
            <person name="Benkhali J.A."/>
            <person name="Couloux A."/>
            <person name="Wincker P."/>
            <person name="Debuchy R."/>
            <person name="Silar P."/>
        </authorList>
    </citation>
    <scope>GENOME REANNOTATION</scope>
    <source>
        <strain evidence="7">S / ATCC MYA-4624 / DSM 980 / FGSC 10383</strain>
    </source>
</reference>
<feature type="compositionally biased region" description="Polar residues" evidence="5">
    <location>
        <begin position="153"/>
        <end position="177"/>
    </location>
</feature>
<evidence type="ECO:0000256" key="1">
    <source>
        <dbReference type="ARBA" id="ARBA00004123"/>
    </source>
</evidence>
<sequence length="548" mass="60780">MSNVHVGQVYEAVIQGVIDAVRVDFEENGVEDGVLEDLKKVRQTRIPVPVSLPACVSMRTVWVESELPRSGRPSAFGSLFKSLPRCCELTPFPNTAFRLDGLTLDHKWQMKLSQLNVAQFPWDPKPEQPAPPAQPAAPPAPAPQAAPPPQAAYTQSTLSPQTSAQPLSLPNINQPHSNGVPVKQEPGLVRSEPVAIKQEPGAGSQPVHPGYQNASHPSLPTVNPSIAATRAVQALQNKYGEGAAASIASMSNGNGKVGQGNVGQAQQQQQQVQQQHAQHQQHSQHQQHPQQQQYQQHPQHPQQQRPQHPQQIQQQHMQRPQQGGPQQLTPEQVYQRQMQQQMQQRMQLQAQQAQQQRGIAPNNLPNAQTDGPSDDCWEAVMMRRNAEGRAVEMGRVEIDDHLHAQIAARAKQMEGGGLMLPLKQATKVRSLDNRRNRAAGGPSQVDGGEDDMNDEDLDDDAINSDLDDSDDNKEDDDEDDDMGHMMLCMYDKVQRVKNKWCVSLLPRNLYNISDTNTLGYRKCTLKDGVLTVNGKEYVFHKATGEYEW</sequence>
<evidence type="ECO:0000313" key="6">
    <source>
        <dbReference type="EMBL" id="CDP22783.1"/>
    </source>
</evidence>
<feature type="compositionally biased region" description="Low complexity" evidence="5">
    <location>
        <begin position="262"/>
        <end position="327"/>
    </location>
</feature>
<feature type="region of interest" description="Disordered" evidence="5">
    <location>
        <begin position="199"/>
        <end position="222"/>
    </location>
</feature>
<evidence type="ECO:0000313" key="7">
    <source>
        <dbReference type="Proteomes" id="UP000001197"/>
    </source>
</evidence>
<comment type="subcellular location">
    <subcellularLocation>
        <location evidence="1">Nucleus</location>
    </subcellularLocation>
</comment>
<keyword evidence="3" id="KW-0804">Transcription</keyword>
<dbReference type="InterPro" id="IPR009088">
    <property type="entry name" value="TFIIA_b-brl"/>
</dbReference>
<keyword evidence="7" id="KW-1185">Reference proteome</keyword>
<reference evidence="6 7" key="1">
    <citation type="journal article" date="2008" name="Genome Biol.">
        <title>The genome sequence of the model ascomycete fungus Podospora anserina.</title>
        <authorList>
            <person name="Espagne E."/>
            <person name="Lespinet O."/>
            <person name="Malagnac F."/>
            <person name="Da Silva C."/>
            <person name="Jaillon O."/>
            <person name="Porcel B.M."/>
            <person name="Couloux A."/>
            <person name="Aury J.-M."/>
            <person name="Segurens B."/>
            <person name="Poulain J."/>
            <person name="Anthouard V."/>
            <person name="Grossetete S."/>
            <person name="Khalili H."/>
            <person name="Coppin E."/>
            <person name="Dequard-Chablat M."/>
            <person name="Picard M."/>
            <person name="Contamine V."/>
            <person name="Arnaise S."/>
            <person name="Bourdais A."/>
            <person name="Berteaux-Lecellier V."/>
            <person name="Gautheret D."/>
            <person name="de Vries R.P."/>
            <person name="Battaglia E."/>
            <person name="Coutinho P.M."/>
            <person name="Danchin E.G.J."/>
            <person name="Henrissat B."/>
            <person name="El Khoury R."/>
            <person name="Sainsard-Chanet A."/>
            <person name="Boivin A."/>
            <person name="Pinan-Lucarre B."/>
            <person name="Sellem C.H."/>
            <person name="Debuchy R."/>
            <person name="Wincker P."/>
            <person name="Weissenbach J."/>
            <person name="Silar P."/>
        </authorList>
    </citation>
    <scope>NUCLEOTIDE SEQUENCE [LARGE SCALE GENOMIC DNA]</scope>
    <source>
        <strain evidence="7">S / ATCC MYA-4624 / DSM 980 / FGSC 10383</strain>
    </source>
</reference>
<proteinExistence type="inferred from homology"/>
<name>A0A090D3R8_PODAN</name>
<dbReference type="STRING" id="515849.A0A090D3R8"/>
<feature type="compositionally biased region" description="Polar residues" evidence="5">
    <location>
        <begin position="212"/>
        <end position="222"/>
    </location>
</feature>
<comment type="similarity">
    <text evidence="2">Belongs to the TFIIA subunit 1 family.</text>
</comment>
<feature type="region of interest" description="Disordered" evidence="5">
    <location>
        <begin position="250"/>
        <end position="372"/>
    </location>
</feature>
<dbReference type="Gene3D" id="1.10.287.100">
    <property type="match status" value="1"/>
</dbReference>
<protein>
    <submittedName>
        <fullName evidence="6">Uncharacterized protein</fullName>
    </submittedName>
</protein>
<dbReference type="Gene3D" id="2.30.18.10">
    <property type="entry name" value="Transcription factor IIA (TFIIA), beta-barrel domain"/>
    <property type="match status" value="2"/>
</dbReference>
<dbReference type="InterPro" id="IPR004855">
    <property type="entry name" value="TFIIA_asu/bsu"/>
</dbReference>
<feature type="region of interest" description="Disordered" evidence="5">
    <location>
        <begin position="429"/>
        <end position="481"/>
    </location>
</feature>
<evidence type="ECO:0000256" key="3">
    <source>
        <dbReference type="ARBA" id="ARBA00023163"/>
    </source>
</evidence>
<keyword evidence="4" id="KW-0539">Nucleus</keyword>
<feature type="compositionally biased region" description="Low complexity" evidence="5">
    <location>
        <begin position="335"/>
        <end position="357"/>
    </location>
</feature>
<evidence type="ECO:0000256" key="2">
    <source>
        <dbReference type="ARBA" id="ARBA00010059"/>
    </source>
</evidence>
<dbReference type="GO" id="GO:0005672">
    <property type="term" value="C:transcription factor TFIIA complex"/>
    <property type="evidence" value="ECO:0007669"/>
    <property type="project" value="InterPro"/>
</dbReference>
<dbReference type="AlphaFoldDB" id="A0A090D3R8"/>
<dbReference type="Proteomes" id="UP000001197">
    <property type="component" value="Chromosome 1"/>
</dbReference>
<organism evidence="6 7">
    <name type="scientific">Podospora anserina (strain S / ATCC MYA-4624 / DSM 980 / FGSC 10383)</name>
    <name type="common">Pleurage anserina</name>
    <dbReference type="NCBI Taxonomy" id="515849"/>
    <lineage>
        <taxon>Eukaryota</taxon>
        <taxon>Fungi</taxon>
        <taxon>Dikarya</taxon>
        <taxon>Ascomycota</taxon>
        <taxon>Pezizomycotina</taxon>
        <taxon>Sordariomycetes</taxon>
        <taxon>Sordariomycetidae</taxon>
        <taxon>Sordariales</taxon>
        <taxon>Podosporaceae</taxon>
        <taxon>Podospora</taxon>
        <taxon>Podospora anserina</taxon>
    </lineage>
</organism>
<dbReference type="SMART" id="SM01371">
    <property type="entry name" value="TFIIA"/>
    <property type="match status" value="1"/>
</dbReference>
<dbReference type="Pfam" id="PF03153">
    <property type="entry name" value="TFIIA"/>
    <property type="match status" value="3"/>
</dbReference>
<dbReference type="SUPFAM" id="SSF47396">
    <property type="entry name" value="Transcription factor IIA (TFIIA), alpha-helical domain"/>
    <property type="match status" value="1"/>
</dbReference>
<feature type="compositionally biased region" description="Pro residues" evidence="5">
    <location>
        <begin position="127"/>
        <end position="150"/>
    </location>
</feature>
<dbReference type="InParanoid" id="A0A090D3R8"/>
<accession>A0A090D3R8</accession>
<dbReference type="EMBL" id="FO904936">
    <property type="protein sequence ID" value="CDP22783.1"/>
    <property type="molecule type" value="Genomic_DNA"/>
</dbReference>
<dbReference type="PANTHER" id="PTHR12694">
    <property type="entry name" value="TRANSCRIPTION INITIATION FACTOR IIA SUBUNIT 1"/>
    <property type="match status" value="1"/>
</dbReference>
<feature type="region of interest" description="Disordered" evidence="5">
    <location>
        <begin position="120"/>
        <end position="185"/>
    </location>
</feature>
<dbReference type="eggNOG" id="KOG2652">
    <property type="taxonomic scope" value="Eukaryota"/>
</dbReference>
<feature type="compositionally biased region" description="Acidic residues" evidence="5">
    <location>
        <begin position="447"/>
        <end position="481"/>
    </location>
</feature>
<dbReference type="PANTHER" id="PTHR12694:SF8">
    <property type="entry name" value="TRANSCRIPTION INITIATION FACTOR IIA SUBUNIT 1"/>
    <property type="match status" value="1"/>
</dbReference>